<evidence type="ECO:0000313" key="5">
    <source>
        <dbReference type="EMBL" id="KAJ7952340.1"/>
    </source>
</evidence>
<keyword evidence="2" id="KW-0175">Coiled coil</keyword>
<evidence type="ECO:0000256" key="2">
    <source>
        <dbReference type="SAM" id="Coils"/>
    </source>
</evidence>
<dbReference type="Pfam" id="PF03763">
    <property type="entry name" value="Remorin_C"/>
    <property type="match status" value="1"/>
</dbReference>
<dbReference type="Proteomes" id="UP001163823">
    <property type="component" value="Chromosome 10"/>
</dbReference>
<dbReference type="PANTHER" id="PTHR31775">
    <property type="entry name" value="OS02G0117200 PROTEIN"/>
    <property type="match status" value="1"/>
</dbReference>
<feature type="region of interest" description="Disordered" evidence="3">
    <location>
        <begin position="1"/>
        <end position="60"/>
    </location>
</feature>
<feature type="compositionally biased region" description="Basic and acidic residues" evidence="3">
    <location>
        <begin position="1"/>
        <end position="15"/>
    </location>
</feature>
<evidence type="ECO:0000256" key="1">
    <source>
        <dbReference type="ARBA" id="ARBA00005711"/>
    </source>
</evidence>
<dbReference type="AlphaFoldDB" id="A0AAD7L679"/>
<gene>
    <name evidence="5" type="ORF">O6P43_024204</name>
</gene>
<dbReference type="EMBL" id="JARAOO010000010">
    <property type="protein sequence ID" value="KAJ7952340.1"/>
    <property type="molecule type" value="Genomic_DNA"/>
</dbReference>
<protein>
    <submittedName>
        <fullName evidence="5">Remorin family protein</fullName>
    </submittedName>
</protein>
<comment type="caution">
    <text evidence="5">The sequence shown here is derived from an EMBL/GenBank/DDBJ whole genome shotgun (WGS) entry which is preliminary data.</text>
</comment>
<feature type="compositionally biased region" description="Basic and acidic residues" evidence="3">
    <location>
        <begin position="33"/>
        <end position="48"/>
    </location>
</feature>
<comment type="similarity">
    <text evidence="1">Belongs to the remorin family.</text>
</comment>
<feature type="domain" description="Remorin C-terminal" evidence="4">
    <location>
        <begin position="68"/>
        <end position="172"/>
    </location>
</feature>
<proteinExistence type="inferred from homology"/>
<organism evidence="5 6">
    <name type="scientific">Quillaja saponaria</name>
    <name type="common">Soap bark tree</name>
    <dbReference type="NCBI Taxonomy" id="32244"/>
    <lineage>
        <taxon>Eukaryota</taxon>
        <taxon>Viridiplantae</taxon>
        <taxon>Streptophyta</taxon>
        <taxon>Embryophyta</taxon>
        <taxon>Tracheophyta</taxon>
        <taxon>Spermatophyta</taxon>
        <taxon>Magnoliopsida</taxon>
        <taxon>eudicotyledons</taxon>
        <taxon>Gunneridae</taxon>
        <taxon>Pentapetalae</taxon>
        <taxon>rosids</taxon>
        <taxon>fabids</taxon>
        <taxon>Fabales</taxon>
        <taxon>Quillajaceae</taxon>
        <taxon>Quillaja</taxon>
    </lineage>
</organism>
<keyword evidence="6" id="KW-1185">Reference proteome</keyword>
<feature type="coiled-coil region" evidence="2">
    <location>
        <begin position="103"/>
        <end position="130"/>
    </location>
</feature>
<evidence type="ECO:0000256" key="3">
    <source>
        <dbReference type="SAM" id="MobiDB-lite"/>
    </source>
</evidence>
<evidence type="ECO:0000313" key="6">
    <source>
        <dbReference type="Proteomes" id="UP001163823"/>
    </source>
</evidence>
<reference evidence="5" key="1">
    <citation type="journal article" date="2023" name="Science">
        <title>Elucidation of the pathway for biosynthesis of saponin adjuvants from the soapbark tree.</title>
        <authorList>
            <person name="Reed J."/>
            <person name="Orme A."/>
            <person name="El-Demerdash A."/>
            <person name="Owen C."/>
            <person name="Martin L.B.B."/>
            <person name="Misra R.C."/>
            <person name="Kikuchi S."/>
            <person name="Rejzek M."/>
            <person name="Martin A.C."/>
            <person name="Harkess A."/>
            <person name="Leebens-Mack J."/>
            <person name="Louveau T."/>
            <person name="Stephenson M.J."/>
            <person name="Osbourn A."/>
        </authorList>
    </citation>
    <scope>NUCLEOTIDE SEQUENCE</scope>
    <source>
        <strain evidence="5">S10</strain>
    </source>
</reference>
<evidence type="ECO:0000259" key="4">
    <source>
        <dbReference type="Pfam" id="PF03763"/>
    </source>
</evidence>
<sequence>MGEERATKVVFREPEVNQPEIDTAQEKSVTPQPEEKAAPACDEKEAESVPKASPVGRGAQLKRVNTEKLSAFVRAWEETGKTKANNKACKKLSAVGSWEISKKASIEAQLRKIEEKLEKKKAQYAEKMMNKIAVIHQEAEEKKAIIEATRKEKILQLEEMAEEFRATGIQPKNSCFGS</sequence>
<dbReference type="InterPro" id="IPR005516">
    <property type="entry name" value="Remorin_C"/>
</dbReference>
<dbReference type="PANTHER" id="PTHR31775:SF5">
    <property type="entry name" value="REMORIN 1.4"/>
    <property type="match status" value="1"/>
</dbReference>
<accession>A0AAD7L679</accession>
<name>A0AAD7L679_QUISA</name>